<dbReference type="PANTHER" id="PTHR36441">
    <property type="entry name" value="HYPOTHETICAL CYTOSOLIC PROTEIN"/>
    <property type="match status" value="1"/>
</dbReference>
<evidence type="ECO:0000313" key="1">
    <source>
        <dbReference type="EMBL" id="KPL74363.1"/>
    </source>
</evidence>
<dbReference type="Gene3D" id="3.30.70.1120">
    <property type="entry name" value="TT1725-like"/>
    <property type="match status" value="1"/>
</dbReference>
<reference evidence="1 2" key="1">
    <citation type="submission" date="2015-07" db="EMBL/GenBank/DDBJ databases">
        <title>Genome sequence of Ornatilinea apprima DSM 23815.</title>
        <authorList>
            <person name="Hemp J."/>
            <person name="Ward L.M."/>
            <person name="Pace L.A."/>
            <person name="Fischer W.W."/>
        </authorList>
    </citation>
    <scope>NUCLEOTIDE SEQUENCE [LARGE SCALE GENOMIC DNA]</scope>
    <source>
        <strain evidence="1 2">P3M-1</strain>
    </source>
</reference>
<dbReference type="AlphaFoldDB" id="A0A0P6X3I3"/>
<dbReference type="EMBL" id="LGCL01000032">
    <property type="protein sequence ID" value="KPL74363.1"/>
    <property type="molecule type" value="Genomic_DNA"/>
</dbReference>
<sequence>MPVGLLSLQIHLADCHSLKEKRARIQPILHRLHREFNVSTSELDYNDIWKDALLGIACVSNDSIFIRQVFQEIQHFFQRAWPDVEIVDERIEIL</sequence>
<accession>A0A0P6X3I3</accession>
<name>A0A0P6X3I3_9CHLR</name>
<organism evidence="1 2">
    <name type="scientific">Ornatilinea apprima</name>
    <dbReference type="NCBI Taxonomy" id="1134406"/>
    <lineage>
        <taxon>Bacteria</taxon>
        <taxon>Bacillati</taxon>
        <taxon>Chloroflexota</taxon>
        <taxon>Anaerolineae</taxon>
        <taxon>Anaerolineales</taxon>
        <taxon>Anaerolineaceae</taxon>
        <taxon>Ornatilinea</taxon>
    </lineage>
</organism>
<keyword evidence="2" id="KW-1185">Reference proteome</keyword>
<comment type="caution">
    <text evidence="1">The sequence shown here is derived from an EMBL/GenBank/DDBJ whole genome shotgun (WGS) entry which is preliminary data.</text>
</comment>
<evidence type="ECO:0008006" key="3">
    <source>
        <dbReference type="Google" id="ProtNLM"/>
    </source>
</evidence>
<dbReference type="OrthoDB" id="9809023at2"/>
<dbReference type="Pfam" id="PF04456">
    <property type="entry name" value="DUF503"/>
    <property type="match status" value="1"/>
</dbReference>
<dbReference type="PANTHER" id="PTHR36441:SF1">
    <property type="entry name" value="DUF503 DOMAIN-CONTAINING PROTEIN"/>
    <property type="match status" value="1"/>
</dbReference>
<dbReference type="STRING" id="1134406.ADN00_13805"/>
<dbReference type="Proteomes" id="UP000050417">
    <property type="component" value="Unassembled WGS sequence"/>
</dbReference>
<protein>
    <recommendedName>
        <fullName evidence="3">YlxP-like protein</fullName>
    </recommendedName>
</protein>
<evidence type="ECO:0000313" key="2">
    <source>
        <dbReference type="Proteomes" id="UP000050417"/>
    </source>
</evidence>
<dbReference type="SUPFAM" id="SSF103007">
    <property type="entry name" value="Hypothetical protein TT1725"/>
    <property type="match status" value="1"/>
</dbReference>
<gene>
    <name evidence="1" type="ORF">ADN00_13805</name>
</gene>
<dbReference type="InterPro" id="IPR036746">
    <property type="entry name" value="TT1725-like_sf"/>
</dbReference>
<dbReference type="RefSeq" id="WP_075063608.1">
    <property type="nucleotide sequence ID" value="NZ_LGCL01000032.1"/>
</dbReference>
<proteinExistence type="predicted"/>
<dbReference type="InterPro" id="IPR007546">
    <property type="entry name" value="DUF503"/>
</dbReference>